<evidence type="ECO:0000313" key="2">
    <source>
        <dbReference type="Proteomes" id="UP000260983"/>
    </source>
</evidence>
<protein>
    <submittedName>
        <fullName evidence="1">Uncharacterized protein</fullName>
    </submittedName>
</protein>
<reference evidence="1 2" key="1">
    <citation type="submission" date="2018-08" db="EMBL/GenBank/DDBJ databases">
        <title>A genome reference for cultivated species of the human gut microbiota.</title>
        <authorList>
            <person name="Zou Y."/>
            <person name="Xue W."/>
            <person name="Luo G."/>
        </authorList>
    </citation>
    <scope>NUCLEOTIDE SEQUENCE [LARGE SCALE GENOMIC DNA]</scope>
    <source>
        <strain evidence="1 2">OM05-15BH</strain>
    </source>
</reference>
<evidence type="ECO:0000313" key="1">
    <source>
        <dbReference type="EMBL" id="RGN31103.1"/>
    </source>
</evidence>
<dbReference type="AlphaFoldDB" id="A0A3E5B0S5"/>
<accession>A0A3E5B0S5</accession>
<comment type="caution">
    <text evidence="1">The sequence shown here is derived from an EMBL/GenBank/DDBJ whole genome shotgun (WGS) entry which is preliminary data.</text>
</comment>
<proteinExistence type="predicted"/>
<gene>
    <name evidence="1" type="ORF">DXB65_21890</name>
</gene>
<dbReference type="Proteomes" id="UP000260983">
    <property type="component" value="Unassembled WGS sequence"/>
</dbReference>
<organism evidence="1 2">
    <name type="scientific">Bacteroides oleiciplenus</name>
    <dbReference type="NCBI Taxonomy" id="626931"/>
    <lineage>
        <taxon>Bacteria</taxon>
        <taxon>Pseudomonadati</taxon>
        <taxon>Bacteroidota</taxon>
        <taxon>Bacteroidia</taxon>
        <taxon>Bacteroidales</taxon>
        <taxon>Bacteroidaceae</taxon>
        <taxon>Bacteroides</taxon>
    </lineage>
</organism>
<dbReference type="EMBL" id="QSUL01000022">
    <property type="protein sequence ID" value="RGN31103.1"/>
    <property type="molecule type" value="Genomic_DNA"/>
</dbReference>
<name>A0A3E5B0S5_9BACE</name>
<sequence length="211" mass="23175">MGKIKQGAFGEFTGKVGNLVGCTWKGVPYMRTRPAHMTNPRTEKQQGQRSKFQVALNFLRTITPFLRIGYREFAERQTAFNAAMSYVMKNALTDSVQGLVIDPNKVLVSHGSLTQAFNAAVTAEEDKALFTWLDNSGQGNAMATDAAMLLVYNREKNLAVYNTAAAMRTDSKAELQLPKDWKSDTLIAYLGFCSATDESVANSVCLPLTVS</sequence>
<dbReference type="RefSeq" id="WP_009129830.1">
    <property type="nucleotide sequence ID" value="NZ_CABKRN010000002.1"/>
</dbReference>
<dbReference type="InterPro" id="IPR046233">
    <property type="entry name" value="DUF6266"/>
</dbReference>
<dbReference type="Pfam" id="PF19781">
    <property type="entry name" value="DUF6266"/>
    <property type="match status" value="1"/>
</dbReference>